<dbReference type="PANTHER" id="PTHR11601:SF34">
    <property type="entry name" value="CYSTEINE DESULFURASE"/>
    <property type="match status" value="1"/>
</dbReference>
<accession>A0ABW1SFP1</accession>
<evidence type="ECO:0000256" key="12">
    <source>
        <dbReference type="RuleBase" id="RU004504"/>
    </source>
</evidence>
<comment type="similarity">
    <text evidence="3">Belongs to the class-V pyridoxal-phosphate-dependent aminotransferase family. NifS/IscS subfamily.</text>
</comment>
<evidence type="ECO:0000256" key="6">
    <source>
        <dbReference type="ARBA" id="ARBA00022679"/>
    </source>
</evidence>
<dbReference type="InterPro" id="IPR016454">
    <property type="entry name" value="Cysteine_dSase"/>
</dbReference>
<reference evidence="15" key="1">
    <citation type="journal article" date="2019" name="Int. J. Syst. Evol. Microbiol.">
        <title>The Global Catalogue of Microorganisms (GCM) 10K type strain sequencing project: providing services to taxonomists for standard genome sequencing and annotation.</title>
        <authorList>
            <consortium name="The Broad Institute Genomics Platform"/>
            <consortium name="The Broad Institute Genome Sequencing Center for Infectious Disease"/>
            <person name="Wu L."/>
            <person name="Ma J."/>
        </authorList>
    </citation>
    <scope>NUCLEOTIDE SEQUENCE [LARGE SCALE GENOMIC DNA]</scope>
    <source>
        <strain evidence="15">CGMCC-1.15741</strain>
    </source>
</reference>
<dbReference type="InterPro" id="IPR000192">
    <property type="entry name" value="Aminotrans_V_dom"/>
</dbReference>
<dbReference type="Proteomes" id="UP001596303">
    <property type="component" value="Unassembled WGS sequence"/>
</dbReference>
<dbReference type="Gene3D" id="3.40.640.10">
    <property type="entry name" value="Type I PLP-dependent aspartate aminotransferase-like (Major domain)"/>
    <property type="match status" value="1"/>
</dbReference>
<evidence type="ECO:0000256" key="7">
    <source>
        <dbReference type="ARBA" id="ARBA00022723"/>
    </source>
</evidence>
<feature type="domain" description="Aminotransferase class V" evidence="13">
    <location>
        <begin position="3"/>
        <end position="358"/>
    </location>
</feature>
<evidence type="ECO:0000256" key="11">
    <source>
        <dbReference type="ARBA" id="ARBA00050776"/>
    </source>
</evidence>
<comment type="function">
    <text evidence="2">Catalyzes the removal of elemental sulfur atoms from cysteine to produce alanine. Seems to participate in the biosynthesis of the nitrogenase metalloclusters by providing the inorganic sulfur required for the Fe-S core formation.</text>
</comment>
<evidence type="ECO:0000256" key="4">
    <source>
        <dbReference type="ARBA" id="ARBA00012239"/>
    </source>
</evidence>
<comment type="cofactor">
    <cofactor evidence="1 12">
        <name>pyridoxal 5'-phosphate</name>
        <dbReference type="ChEBI" id="CHEBI:597326"/>
    </cofactor>
</comment>
<dbReference type="InterPro" id="IPR015424">
    <property type="entry name" value="PyrdxlP-dep_Trfase"/>
</dbReference>
<sequence>MTYCDYNATAPLRPEAREAMLLAMDVQANASSVHSAGRRARRMIESARTAIGGVIGSRSEDVVFTSGGTEANALAILGALAKIEHAVWFYSDLEHPAVRDLAMSGRFETRRVAVLPNGTMDLEDLAQKLQSLDGQTPFLSLMLANNETGVIQPVAKACALVRKYDGLVHCDAVQAVSKIPVSVGMLGVDYLAMSAHKCGGPQGVGALWHRAGAPLLPQQIGGGQEKSIRSGTENLIGIAGFAAAVEASDPYKEAPRIEKMRSVFETALKQAARVTFFGDHLERLPGTSCFALEGFKGETQVMAMDLAGFAVSSGSACSSGKVRTSSVLLAMGASDALASSALRVSFGWRSEAEDAQALAEAWLKAARRVSSHAFKEIA</sequence>
<evidence type="ECO:0000256" key="1">
    <source>
        <dbReference type="ARBA" id="ARBA00001933"/>
    </source>
</evidence>
<keyword evidence="10" id="KW-0411">Iron-sulfur</keyword>
<dbReference type="Gene3D" id="1.10.260.50">
    <property type="match status" value="1"/>
</dbReference>
<evidence type="ECO:0000256" key="3">
    <source>
        <dbReference type="ARBA" id="ARBA00006490"/>
    </source>
</evidence>
<keyword evidence="15" id="KW-1185">Reference proteome</keyword>
<keyword evidence="7" id="KW-0479">Metal-binding</keyword>
<dbReference type="PIRSF" id="PIRSF005572">
    <property type="entry name" value="NifS"/>
    <property type="match status" value="1"/>
</dbReference>
<evidence type="ECO:0000313" key="15">
    <source>
        <dbReference type="Proteomes" id="UP001596303"/>
    </source>
</evidence>
<evidence type="ECO:0000256" key="10">
    <source>
        <dbReference type="ARBA" id="ARBA00023014"/>
    </source>
</evidence>
<evidence type="ECO:0000256" key="8">
    <source>
        <dbReference type="ARBA" id="ARBA00022898"/>
    </source>
</evidence>
<dbReference type="PROSITE" id="PS00595">
    <property type="entry name" value="AA_TRANSFER_CLASS_5"/>
    <property type="match status" value="1"/>
</dbReference>
<keyword evidence="8" id="KW-0663">Pyridoxal phosphate</keyword>
<dbReference type="RefSeq" id="WP_377381850.1">
    <property type="nucleotide sequence ID" value="NZ_JBHSSW010000066.1"/>
</dbReference>
<dbReference type="Pfam" id="PF00266">
    <property type="entry name" value="Aminotran_5"/>
    <property type="match status" value="1"/>
</dbReference>
<protein>
    <recommendedName>
        <fullName evidence="5">Cysteine desulfurase</fullName>
        <ecNumber evidence="4">2.8.1.7</ecNumber>
    </recommendedName>
</protein>
<organism evidence="14 15">
    <name type="scientific">Ponticaulis profundi</name>
    <dbReference type="NCBI Taxonomy" id="2665222"/>
    <lineage>
        <taxon>Bacteria</taxon>
        <taxon>Pseudomonadati</taxon>
        <taxon>Pseudomonadota</taxon>
        <taxon>Alphaproteobacteria</taxon>
        <taxon>Hyphomonadales</taxon>
        <taxon>Hyphomonadaceae</taxon>
        <taxon>Ponticaulis</taxon>
    </lineage>
</organism>
<keyword evidence="9" id="KW-0408">Iron</keyword>
<dbReference type="PANTHER" id="PTHR11601">
    <property type="entry name" value="CYSTEINE DESULFURYLASE FAMILY MEMBER"/>
    <property type="match status" value="1"/>
</dbReference>
<dbReference type="EC" id="2.8.1.7" evidence="4"/>
<dbReference type="InterPro" id="IPR020578">
    <property type="entry name" value="Aminotrans_V_PyrdxlP_BS"/>
</dbReference>
<proteinExistence type="inferred from homology"/>
<dbReference type="InterPro" id="IPR015421">
    <property type="entry name" value="PyrdxlP-dep_Trfase_major"/>
</dbReference>
<comment type="caution">
    <text evidence="14">The sequence shown here is derived from an EMBL/GenBank/DDBJ whole genome shotgun (WGS) entry which is preliminary data.</text>
</comment>
<name>A0ABW1SFP1_9PROT</name>
<gene>
    <name evidence="14" type="ORF">ACFQDM_18300</name>
</gene>
<evidence type="ECO:0000256" key="9">
    <source>
        <dbReference type="ARBA" id="ARBA00023004"/>
    </source>
</evidence>
<evidence type="ECO:0000256" key="2">
    <source>
        <dbReference type="ARBA" id="ARBA00003120"/>
    </source>
</evidence>
<evidence type="ECO:0000256" key="5">
    <source>
        <dbReference type="ARBA" id="ARBA00013558"/>
    </source>
</evidence>
<dbReference type="EMBL" id="JBHSSW010000066">
    <property type="protein sequence ID" value="MFC6200029.1"/>
    <property type="molecule type" value="Genomic_DNA"/>
</dbReference>
<comment type="catalytic activity">
    <reaction evidence="11">
        <text>(sulfur carrier)-H + L-cysteine = (sulfur carrier)-SH + L-alanine</text>
        <dbReference type="Rhea" id="RHEA:43892"/>
        <dbReference type="Rhea" id="RHEA-COMP:14737"/>
        <dbReference type="Rhea" id="RHEA-COMP:14739"/>
        <dbReference type="ChEBI" id="CHEBI:29917"/>
        <dbReference type="ChEBI" id="CHEBI:35235"/>
        <dbReference type="ChEBI" id="CHEBI:57972"/>
        <dbReference type="ChEBI" id="CHEBI:64428"/>
        <dbReference type="EC" id="2.8.1.7"/>
    </reaction>
</comment>
<dbReference type="Gene3D" id="3.90.1150.10">
    <property type="entry name" value="Aspartate Aminotransferase, domain 1"/>
    <property type="match status" value="1"/>
</dbReference>
<dbReference type="InterPro" id="IPR015422">
    <property type="entry name" value="PyrdxlP-dep_Trfase_small"/>
</dbReference>
<keyword evidence="6" id="KW-0808">Transferase</keyword>
<dbReference type="SUPFAM" id="SSF53383">
    <property type="entry name" value="PLP-dependent transferases"/>
    <property type="match status" value="1"/>
</dbReference>
<evidence type="ECO:0000313" key="14">
    <source>
        <dbReference type="EMBL" id="MFC6200029.1"/>
    </source>
</evidence>
<evidence type="ECO:0000259" key="13">
    <source>
        <dbReference type="Pfam" id="PF00266"/>
    </source>
</evidence>